<dbReference type="PROSITE" id="PS50240">
    <property type="entry name" value="TRYPSIN_DOM"/>
    <property type="match status" value="1"/>
</dbReference>
<dbReference type="EMBL" id="JAUCMV010000002">
    <property type="protein sequence ID" value="KAK0415780.1"/>
    <property type="molecule type" value="Genomic_DNA"/>
</dbReference>
<sequence length="367" mass="41458">MNRLVLITALLWPLSDASPLPIIDGDSLYNAQNCGKDQVIVNMGTYIEPDFNMTNVDLDVYSDAVYDAEVSRRIIRSPDWEDEPYDDRYDDRIGSDAKDGEVPWAVAIEYQEEYRCTGTLISKKHVLTAAHCFVEDSTKSVKENCDNHQFLNESDVIQHMVVKYGASCLEAGHKECEGSKAVMKTAKVVRAHFRDFYELNGCKGGRDFALLELESEVEGVNHVCLPHLHNTTEVHSAKNFHSYGWESDPELENITSPILQNVGLGVPLHPELCKTLWGDMSNDTICAIKWNTCESDSGGLMNRESGRSSQRRWFLFGVVSYGSSCDKIGYENRTTRSQVYTDITNYSDTIDRFVFGPSMNRPITYKL</sequence>
<dbReference type="PANTHER" id="PTHR24253:SF153">
    <property type="entry name" value="SERINE PROTEASE HEPSIN"/>
    <property type="match status" value="1"/>
</dbReference>
<dbReference type="GO" id="GO:0004252">
    <property type="term" value="F:serine-type endopeptidase activity"/>
    <property type="evidence" value="ECO:0007669"/>
    <property type="project" value="InterPro"/>
</dbReference>
<dbReference type="InterPro" id="IPR001254">
    <property type="entry name" value="Trypsin_dom"/>
</dbReference>
<evidence type="ECO:0000256" key="2">
    <source>
        <dbReference type="SAM" id="SignalP"/>
    </source>
</evidence>
<dbReference type="Pfam" id="PF00089">
    <property type="entry name" value="Trypsin"/>
    <property type="match status" value="1"/>
</dbReference>
<keyword evidence="1" id="KW-1015">Disulfide bond</keyword>
<dbReference type="PRINTS" id="PR00722">
    <property type="entry name" value="CHYMOTRYPSIN"/>
</dbReference>
<evidence type="ECO:0000256" key="1">
    <source>
        <dbReference type="ARBA" id="ARBA00023157"/>
    </source>
</evidence>
<dbReference type="PROSITE" id="PS00134">
    <property type="entry name" value="TRYPSIN_HIS"/>
    <property type="match status" value="1"/>
</dbReference>
<feature type="domain" description="Peptidase S1" evidence="3">
    <location>
        <begin position="92"/>
        <end position="355"/>
    </location>
</feature>
<evidence type="ECO:0000313" key="4">
    <source>
        <dbReference type="EMBL" id="KAK0415780.1"/>
    </source>
</evidence>
<dbReference type="InterPro" id="IPR009003">
    <property type="entry name" value="Peptidase_S1_PA"/>
</dbReference>
<dbReference type="InterPro" id="IPR018114">
    <property type="entry name" value="TRYPSIN_HIS"/>
</dbReference>
<dbReference type="InterPro" id="IPR001314">
    <property type="entry name" value="Peptidase_S1A"/>
</dbReference>
<comment type="caution">
    <text evidence="4">The sequence shown here is derived from an EMBL/GenBank/DDBJ whole genome shotgun (WGS) entry which is preliminary data.</text>
</comment>
<evidence type="ECO:0000259" key="3">
    <source>
        <dbReference type="PROSITE" id="PS50240"/>
    </source>
</evidence>
<dbReference type="SMART" id="SM00020">
    <property type="entry name" value="Tryp_SPc"/>
    <property type="match status" value="1"/>
</dbReference>
<evidence type="ECO:0000313" key="5">
    <source>
        <dbReference type="Proteomes" id="UP001175271"/>
    </source>
</evidence>
<dbReference type="Gene3D" id="2.40.10.10">
    <property type="entry name" value="Trypsin-like serine proteases"/>
    <property type="match status" value="1"/>
</dbReference>
<dbReference type="Proteomes" id="UP001175271">
    <property type="component" value="Unassembled WGS sequence"/>
</dbReference>
<keyword evidence="5" id="KW-1185">Reference proteome</keyword>
<accession>A0AA39I0Z1</accession>
<organism evidence="4 5">
    <name type="scientific">Steinernema hermaphroditum</name>
    <dbReference type="NCBI Taxonomy" id="289476"/>
    <lineage>
        <taxon>Eukaryota</taxon>
        <taxon>Metazoa</taxon>
        <taxon>Ecdysozoa</taxon>
        <taxon>Nematoda</taxon>
        <taxon>Chromadorea</taxon>
        <taxon>Rhabditida</taxon>
        <taxon>Tylenchina</taxon>
        <taxon>Panagrolaimomorpha</taxon>
        <taxon>Strongyloidoidea</taxon>
        <taxon>Steinernematidae</taxon>
        <taxon>Steinernema</taxon>
    </lineage>
</organism>
<gene>
    <name evidence="4" type="ORF">QR680_012114</name>
</gene>
<feature type="chain" id="PRO_5041324515" description="Peptidase S1 domain-containing protein" evidence="2">
    <location>
        <begin position="18"/>
        <end position="367"/>
    </location>
</feature>
<feature type="signal peptide" evidence="2">
    <location>
        <begin position="1"/>
        <end position="17"/>
    </location>
</feature>
<dbReference type="InterPro" id="IPR043504">
    <property type="entry name" value="Peptidase_S1_PA_chymotrypsin"/>
</dbReference>
<reference evidence="4" key="1">
    <citation type="submission" date="2023-06" db="EMBL/GenBank/DDBJ databases">
        <title>Genomic analysis of the entomopathogenic nematode Steinernema hermaphroditum.</title>
        <authorList>
            <person name="Schwarz E.M."/>
            <person name="Heppert J.K."/>
            <person name="Baniya A."/>
            <person name="Schwartz H.T."/>
            <person name="Tan C.-H."/>
            <person name="Antoshechkin I."/>
            <person name="Sternberg P.W."/>
            <person name="Goodrich-Blair H."/>
            <person name="Dillman A.R."/>
        </authorList>
    </citation>
    <scope>NUCLEOTIDE SEQUENCE</scope>
    <source>
        <strain evidence="4">PS9179</strain>
        <tissue evidence="4">Whole animal</tissue>
    </source>
</reference>
<dbReference type="PANTHER" id="PTHR24253">
    <property type="entry name" value="TRANSMEMBRANE PROTEASE SERINE"/>
    <property type="match status" value="1"/>
</dbReference>
<name>A0AA39I0Z1_9BILA</name>
<protein>
    <recommendedName>
        <fullName evidence="3">Peptidase S1 domain-containing protein</fullName>
    </recommendedName>
</protein>
<dbReference type="AlphaFoldDB" id="A0AA39I0Z1"/>
<dbReference type="SUPFAM" id="SSF50494">
    <property type="entry name" value="Trypsin-like serine proteases"/>
    <property type="match status" value="1"/>
</dbReference>
<keyword evidence="2" id="KW-0732">Signal</keyword>
<dbReference type="GO" id="GO:0006508">
    <property type="term" value="P:proteolysis"/>
    <property type="evidence" value="ECO:0007669"/>
    <property type="project" value="InterPro"/>
</dbReference>
<proteinExistence type="predicted"/>